<keyword evidence="1" id="KW-0472">Membrane</keyword>
<dbReference type="eggNOG" id="COG4222">
    <property type="taxonomic scope" value="Bacteria"/>
</dbReference>
<dbReference type="RefSeq" id="WP_015152618.1">
    <property type="nucleotide sequence ID" value="NC_019695.1"/>
</dbReference>
<gene>
    <name evidence="3" type="ORF">Chro_0521</name>
</gene>
<dbReference type="Proteomes" id="UP000010384">
    <property type="component" value="Chromosome"/>
</dbReference>
<sequence length="399" mass="44575">MKFISTQAKFISAELKLVRFLRTCVGRFCLCSGDFNRLFMQVILVGAIAFFSLLSFATPALAAKDRLFLDLSLEYLGKYQLPTNLSNAPVTEFSAITYDKRHDRFYAVSGNEIFTLKLTFNTDSEDIKIQDIDIESVQSLIDRDGKLYEPKIFVAKGIALTPQQTVYISGSQISGDRALPFIRECDLKTGQLLQSLTLPKRYIAESIQEKGQNQNTQITQDDITFAALAFNATGTVPTSGEPVNLFTATESTLVQDRDTPNSKQGKARLLHYLIGYGTPMLLAEYAYPLDAELEELLSVEGVHFLSLELQPETKTGKIYQVVTSGATDTSKVERLKGKIRGVREIKKKLVLDLQELGITLENLSGMTFGSRLSDGTKSLLVLSHDQQVTNFLLFRLRYQ</sequence>
<proteinExistence type="predicted"/>
<keyword evidence="4" id="KW-1185">Reference proteome</keyword>
<dbReference type="InParanoid" id="K9TTA6"/>
<organism evidence="3 4">
    <name type="scientific">Chroococcidiopsis thermalis (strain PCC 7203)</name>
    <dbReference type="NCBI Taxonomy" id="251229"/>
    <lineage>
        <taxon>Bacteria</taxon>
        <taxon>Bacillati</taxon>
        <taxon>Cyanobacteriota</taxon>
        <taxon>Cyanophyceae</taxon>
        <taxon>Chroococcidiopsidales</taxon>
        <taxon>Chroococcidiopsidaceae</taxon>
        <taxon>Chroococcidiopsis</taxon>
    </lineage>
</organism>
<dbReference type="STRING" id="251229.Chro_0521"/>
<evidence type="ECO:0000313" key="4">
    <source>
        <dbReference type="Proteomes" id="UP000010384"/>
    </source>
</evidence>
<evidence type="ECO:0000256" key="1">
    <source>
        <dbReference type="SAM" id="Phobius"/>
    </source>
</evidence>
<keyword evidence="1" id="KW-1133">Transmembrane helix</keyword>
<evidence type="ECO:0000313" key="3">
    <source>
        <dbReference type="EMBL" id="AFY86067.1"/>
    </source>
</evidence>
<reference evidence="3 4" key="1">
    <citation type="submission" date="2012-06" db="EMBL/GenBank/DDBJ databases">
        <title>Finished chromosome of genome of Chroococcidiopsis thermalis PCC 7203.</title>
        <authorList>
            <consortium name="US DOE Joint Genome Institute"/>
            <person name="Gugger M."/>
            <person name="Coursin T."/>
            <person name="Rippka R."/>
            <person name="Tandeau De Marsac N."/>
            <person name="Huntemann M."/>
            <person name="Wei C.-L."/>
            <person name="Han J."/>
            <person name="Detter J.C."/>
            <person name="Han C."/>
            <person name="Tapia R."/>
            <person name="Davenport K."/>
            <person name="Daligault H."/>
            <person name="Erkkila T."/>
            <person name="Gu W."/>
            <person name="Munk A.C.C."/>
            <person name="Teshima H."/>
            <person name="Xu Y."/>
            <person name="Chain P."/>
            <person name="Chen A."/>
            <person name="Krypides N."/>
            <person name="Mavromatis K."/>
            <person name="Markowitz V."/>
            <person name="Szeto E."/>
            <person name="Ivanova N."/>
            <person name="Mikhailova N."/>
            <person name="Ovchinnikova G."/>
            <person name="Pagani I."/>
            <person name="Pati A."/>
            <person name="Goodwin L."/>
            <person name="Peters L."/>
            <person name="Pitluck S."/>
            <person name="Woyke T."/>
            <person name="Kerfeld C."/>
        </authorList>
    </citation>
    <scope>NUCLEOTIDE SEQUENCE [LARGE SCALE GENOMIC DNA]</scope>
    <source>
        <strain evidence="3 4">PCC 7203</strain>
    </source>
</reference>
<protein>
    <recommendedName>
        <fullName evidence="2">Phytase-like domain-containing protein</fullName>
    </recommendedName>
</protein>
<dbReference type="InterPro" id="IPR027372">
    <property type="entry name" value="Phytase-like_dom"/>
</dbReference>
<accession>K9TTA6</accession>
<dbReference type="Pfam" id="PF13449">
    <property type="entry name" value="Phytase-like"/>
    <property type="match status" value="1"/>
</dbReference>
<dbReference type="OrthoDB" id="292013at2"/>
<feature type="transmembrane region" description="Helical" evidence="1">
    <location>
        <begin position="38"/>
        <end position="62"/>
    </location>
</feature>
<dbReference type="HOGENOM" id="CLU_047242_0_0_3"/>
<dbReference type="KEGG" id="cthe:Chro_0521"/>
<name>K9TTA6_CHRTP</name>
<evidence type="ECO:0000259" key="2">
    <source>
        <dbReference type="Pfam" id="PF13449"/>
    </source>
</evidence>
<feature type="domain" description="Phytase-like" evidence="2">
    <location>
        <begin position="89"/>
        <end position="383"/>
    </location>
</feature>
<dbReference type="AlphaFoldDB" id="K9TTA6"/>
<dbReference type="EMBL" id="CP003597">
    <property type="protein sequence ID" value="AFY86067.1"/>
    <property type="molecule type" value="Genomic_DNA"/>
</dbReference>
<keyword evidence="1" id="KW-0812">Transmembrane</keyword>